<accession>A0ABX1WY40</accession>
<protein>
    <recommendedName>
        <fullName evidence="4">Lipoprotein</fullName>
    </recommendedName>
</protein>
<keyword evidence="3" id="KW-1185">Reference proteome</keyword>
<gene>
    <name evidence="2" type="ORF">ELS83_14490</name>
</gene>
<dbReference type="EMBL" id="RZNH01000026">
    <property type="protein sequence ID" value="NOU61031.1"/>
    <property type="molecule type" value="Genomic_DNA"/>
</dbReference>
<evidence type="ECO:0000256" key="1">
    <source>
        <dbReference type="SAM" id="SignalP"/>
    </source>
</evidence>
<dbReference type="Proteomes" id="UP000732105">
    <property type="component" value="Unassembled WGS sequence"/>
</dbReference>
<name>A0ABX1WY40_9BACT</name>
<keyword evidence="1" id="KW-0732">Signal</keyword>
<reference evidence="2 3" key="1">
    <citation type="submission" date="2018-12" db="EMBL/GenBank/DDBJ databases">
        <title>Marinifilum JC070 sp. nov., a marine bacterium isolated from Yongle Blue Hole in the South China Sea.</title>
        <authorList>
            <person name="Fu T."/>
        </authorList>
    </citation>
    <scope>NUCLEOTIDE SEQUENCE [LARGE SCALE GENOMIC DNA]</scope>
    <source>
        <strain evidence="2 3">JC070</strain>
    </source>
</reference>
<dbReference type="PROSITE" id="PS51257">
    <property type="entry name" value="PROKAR_LIPOPROTEIN"/>
    <property type="match status" value="1"/>
</dbReference>
<dbReference type="RefSeq" id="WP_171596299.1">
    <property type="nucleotide sequence ID" value="NZ_RZNH01000026.1"/>
</dbReference>
<evidence type="ECO:0008006" key="4">
    <source>
        <dbReference type="Google" id="ProtNLM"/>
    </source>
</evidence>
<sequence>MRNRMLFILLLGVYLFYACDSETTANFPTEIIQDSRVSDSIFEILLDDAKLICMDYYTNEEMEEIEEIEFKEYHYAQILAALQFVYVDSVSTASLDIRKYDVHALCHEQLRKSYITVDTSSQNILSWKEYGFSDQLKLDLLIDDYDLQLDSLGKDRYAVHASTGINQEVLALELKQFPFIYEAQSANCIGDGSQIELAYFSPDFIHLIYSYGWGDCPSGCINRHYWELGIYGSGAIELLSESGKELP</sequence>
<proteinExistence type="predicted"/>
<organism evidence="2 3">
    <name type="scientific">Marinifilum caeruleilacunae</name>
    <dbReference type="NCBI Taxonomy" id="2499076"/>
    <lineage>
        <taxon>Bacteria</taxon>
        <taxon>Pseudomonadati</taxon>
        <taxon>Bacteroidota</taxon>
        <taxon>Bacteroidia</taxon>
        <taxon>Marinilabiliales</taxon>
        <taxon>Marinifilaceae</taxon>
    </lineage>
</organism>
<feature type="chain" id="PRO_5046639640" description="Lipoprotein" evidence="1">
    <location>
        <begin position="19"/>
        <end position="247"/>
    </location>
</feature>
<evidence type="ECO:0000313" key="3">
    <source>
        <dbReference type="Proteomes" id="UP000732105"/>
    </source>
</evidence>
<feature type="signal peptide" evidence="1">
    <location>
        <begin position="1"/>
        <end position="18"/>
    </location>
</feature>
<evidence type="ECO:0000313" key="2">
    <source>
        <dbReference type="EMBL" id="NOU61031.1"/>
    </source>
</evidence>
<comment type="caution">
    <text evidence="2">The sequence shown here is derived from an EMBL/GenBank/DDBJ whole genome shotgun (WGS) entry which is preliminary data.</text>
</comment>